<name>A0AAW1GUV2_SAPOF</name>
<dbReference type="EMBL" id="JBDFQZ010000013">
    <property type="protein sequence ID" value="KAK9667765.1"/>
    <property type="molecule type" value="Genomic_DNA"/>
</dbReference>
<keyword evidence="1" id="KW-1133">Transmembrane helix</keyword>
<feature type="transmembrane region" description="Helical" evidence="1">
    <location>
        <begin position="267"/>
        <end position="286"/>
    </location>
</feature>
<gene>
    <name evidence="2" type="ORF">RND81_13G010000</name>
</gene>
<dbReference type="Proteomes" id="UP001443914">
    <property type="component" value="Unassembled WGS sequence"/>
</dbReference>
<feature type="transmembrane region" description="Helical" evidence="1">
    <location>
        <begin position="219"/>
        <end position="246"/>
    </location>
</feature>
<evidence type="ECO:0000313" key="2">
    <source>
        <dbReference type="EMBL" id="KAK9667765.1"/>
    </source>
</evidence>
<keyword evidence="3" id="KW-1185">Reference proteome</keyword>
<evidence type="ECO:0000256" key="1">
    <source>
        <dbReference type="SAM" id="Phobius"/>
    </source>
</evidence>
<protein>
    <submittedName>
        <fullName evidence="2">Uncharacterized protein</fullName>
    </submittedName>
</protein>
<dbReference type="AlphaFoldDB" id="A0AAW1GUV2"/>
<evidence type="ECO:0000313" key="3">
    <source>
        <dbReference type="Proteomes" id="UP001443914"/>
    </source>
</evidence>
<dbReference type="PANTHER" id="PTHR36779:SF1">
    <property type="entry name" value="OS04G0600400 PROTEIN"/>
    <property type="match status" value="1"/>
</dbReference>
<comment type="caution">
    <text evidence="2">The sequence shown here is derived from an EMBL/GenBank/DDBJ whole genome shotgun (WGS) entry which is preliminary data.</text>
</comment>
<proteinExistence type="predicted"/>
<sequence length="299" mass="33988">MESSTSGTPIDAETKRKPRREVVQRCTFAVIFSLFSIFSLTYAFGFFAVLLATFSIPPANFASQCRIVSSSIDLKTSKICELGLLNYKAKRVFYPSERRKFRCRYDYYWASIFKVEFRDHFSGQTLLGLAEAPKEALPSDCRPNFATAWLTKNTLKVNETYDCWYTSTHSKIELFKDSYFGCQAKDPSLSEMIRRYSILCMKIVQSSISDQLKAKNAGFGMVIGVIVGIFTAVITIVSFAICQTLLSSIPRAVKRVLASIVRRVFMSRMFFLVAYFSVVGWVTIQYGKRLGLGELFVEY</sequence>
<keyword evidence="1" id="KW-0812">Transmembrane</keyword>
<reference evidence="2" key="1">
    <citation type="submission" date="2024-03" db="EMBL/GenBank/DDBJ databases">
        <title>WGS assembly of Saponaria officinalis var. Norfolk2.</title>
        <authorList>
            <person name="Jenkins J."/>
            <person name="Shu S."/>
            <person name="Grimwood J."/>
            <person name="Barry K."/>
            <person name="Goodstein D."/>
            <person name="Schmutz J."/>
            <person name="Leebens-Mack J."/>
            <person name="Osbourn A."/>
        </authorList>
    </citation>
    <scope>NUCLEOTIDE SEQUENCE [LARGE SCALE GENOMIC DNA]</scope>
    <source>
        <strain evidence="2">JIC</strain>
    </source>
</reference>
<organism evidence="2 3">
    <name type="scientific">Saponaria officinalis</name>
    <name type="common">Common soapwort</name>
    <name type="synonym">Lychnis saponaria</name>
    <dbReference type="NCBI Taxonomy" id="3572"/>
    <lineage>
        <taxon>Eukaryota</taxon>
        <taxon>Viridiplantae</taxon>
        <taxon>Streptophyta</taxon>
        <taxon>Embryophyta</taxon>
        <taxon>Tracheophyta</taxon>
        <taxon>Spermatophyta</taxon>
        <taxon>Magnoliopsida</taxon>
        <taxon>eudicotyledons</taxon>
        <taxon>Gunneridae</taxon>
        <taxon>Pentapetalae</taxon>
        <taxon>Caryophyllales</taxon>
        <taxon>Caryophyllaceae</taxon>
        <taxon>Caryophylleae</taxon>
        <taxon>Saponaria</taxon>
    </lineage>
</organism>
<feature type="transmembrane region" description="Helical" evidence="1">
    <location>
        <begin position="26"/>
        <end position="56"/>
    </location>
</feature>
<accession>A0AAW1GUV2</accession>
<dbReference type="PANTHER" id="PTHR36779">
    <property type="entry name" value="OSJNBA0083N12.13 PROTEIN"/>
    <property type="match status" value="1"/>
</dbReference>
<keyword evidence="1" id="KW-0472">Membrane</keyword>